<dbReference type="Gene3D" id="3.40.50.1240">
    <property type="entry name" value="Phosphoglycerate mutase-like"/>
    <property type="match status" value="1"/>
</dbReference>
<dbReference type="Proteomes" id="UP000324738">
    <property type="component" value="Unassembled WGS sequence"/>
</dbReference>
<evidence type="ECO:0000313" key="1">
    <source>
        <dbReference type="EMBL" id="KAA0969826.1"/>
    </source>
</evidence>
<dbReference type="InterPro" id="IPR029033">
    <property type="entry name" value="His_PPase_superfam"/>
</dbReference>
<reference evidence="1 2" key="1">
    <citation type="submission" date="2019-08" db="EMBL/GenBank/DDBJ databases">
        <title>Aureimonas fodiniaquatilis sp. nov., isolated from a coal mine wastewater.</title>
        <authorList>
            <person name="Kim W."/>
        </authorList>
    </citation>
    <scope>NUCLEOTIDE SEQUENCE [LARGE SCALE GENOMIC DNA]</scope>
    <source>
        <strain evidence="1 2">CAU 1482</strain>
    </source>
</reference>
<name>A0A5B0DTQ4_9HYPH</name>
<accession>A0A5B0DTQ4</accession>
<sequence length="197" mass="20738">MLPSTTEILLIRHAPVQQAGFVTGRLDSPAQMPDAASLLQLAQFIGDPQHLLASPALRCRQTADALFPDRTYQTDARLWEQSFGAWEGMALSQMPDIGVRSSAELASFCPPAGESFADMCLRVEPVLHEHIGRATGRLVIVAHAGTVRAALAAALGGPALAMGFEVAPLSCTLLRASLDAAGQPVWSIGYVNHGGAA</sequence>
<dbReference type="CDD" id="cd07067">
    <property type="entry name" value="HP_PGM_like"/>
    <property type="match status" value="1"/>
</dbReference>
<dbReference type="OrthoDB" id="5449373at2"/>
<proteinExistence type="predicted"/>
<dbReference type="AlphaFoldDB" id="A0A5B0DTQ4"/>
<keyword evidence="2" id="KW-1185">Reference proteome</keyword>
<dbReference type="InterPro" id="IPR013078">
    <property type="entry name" value="His_Pase_superF_clade-1"/>
</dbReference>
<gene>
    <name evidence="1" type="ORF">FPY71_13580</name>
</gene>
<evidence type="ECO:0000313" key="2">
    <source>
        <dbReference type="Proteomes" id="UP000324738"/>
    </source>
</evidence>
<dbReference type="EMBL" id="VTWH01000003">
    <property type="protein sequence ID" value="KAA0969826.1"/>
    <property type="molecule type" value="Genomic_DNA"/>
</dbReference>
<dbReference type="SUPFAM" id="SSF53254">
    <property type="entry name" value="Phosphoglycerate mutase-like"/>
    <property type="match status" value="1"/>
</dbReference>
<dbReference type="Pfam" id="PF00300">
    <property type="entry name" value="His_Phos_1"/>
    <property type="match status" value="1"/>
</dbReference>
<dbReference type="SMART" id="SM00855">
    <property type="entry name" value="PGAM"/>
    <property type="match status" value="1"/>
</dbReference>
<comment type="caution">
    <text evidence="1">The sequence shown here is derived from an EMBL/GenBank/DDBJ whole genome shotgun (WGS) entry which is preliminary data.</text>
</comment>
<protein>
    <submittedName>
        <fullName evidence="1">Histidine phosphatase family protein</fullName>
    </submittedName>
</protein>
<organism evidence="1 2">
    <name type="scientific">Aureimonas fodinaquatilis</name>
    <dbReference type="NCBI Taxonomy" id="2565783"/>
    <lineage>
        <taxon>Bacteria</taxon>
        <taxon>Pseudomonadati</taxon>
        <taxon>Pseudomonadota</taxon>
        <taxon>Alphaproteobacteria</taxon>
        <taxon>Hyphomicrobiales</taxon>
        <taxon>Aurantimonadaceae</taxon>
        <taxon>Aureimonas</taxon>
    </lineage>
</organism>